<feature type="region of interest" description="Disordered" evidence="1">
    <location>
        <begin position="371"/>
        <end position="418"/>
    </location>
</feature>
<evidence type="ECO:0000313" key="3">
    <source>
        <dbReference type="Proteomes" id="UP001372338"/>
    </source>
</evidence>
<organism evidence="2 3">
    <name type="scientific">Crotalaria pallida</name>
    <name type="common">Smooth rattlebox</name>
    <name type="synonym">Crotalaria striata</name>
    <dbReference type="NCBI Taxonomy" id="3830"/>
    <lineage>
        <taxon>Eukaryota</taxon>
        <taxon>Viridiplantae</taxon>
        <taxon>Streptophyta</taxon>
        <taxon>Embryophyta</taxon>
        <taxon>Tracheophyta</taxon>
        <taxon>Spermatophyta</taxon>
        <taxon>Magnoliopsida</taxon>
        <taxon>eudicotyledons</taxon>
        <taxon>Gunneridae</taxon>
        <taxon>Pentapetalae</taxon>
        <taxon>rosids</taxon>
        <taxon>fabids</taxon>
        <taxon>Fabales</taxon>
        <taxon>Fabaceae</taxon>
        <taxon>Papilionoideae</taxon>
        <taxon>50 kb inversion clade</taxon>
        <taxon>genistoids sensu lato</taxon>
        <taxon>core genistoids</taxon>
        <taxon>Crotalarieae</taxon>
        <taxon>Crotalaria</taxon>
    </lineage>
</organism>
<feature type="compositionally biased region" description="Low complexity" evidence="1">
    <location>
        <begin position="539"/>
        <end position="549"/>
    </location>
</feature>
<keyword evidence="3" id="KW-1185">Reference proteome</keyword>
<accession>A0AAN9E2K4</accession>
<reference evidence="2 3" key="1">
    <citation type="submission" date="2024-01" db="EMBL/GenBank/DDBJ databases">
        <title>The genomes of 5 underutilized Papilionoideae crops provide insights into root nodulation and disease resistanc.</title>
        <authorList>
            <person name="Yuan L."/>
        </authorList>
    </citation>
    <scope>NUCLEOTIDE SEQUENCE [LARGE SCALE GENOMIC DNA]</scope>
    <source>
        <strain evidence="2">ZHUSHIDOU_FW_LH</strain>
        <tissue evidence="2">Leaf</tissue>
    </source>
</reference>
<dbReference type="PANTHER" id="PTHR33443">
    <property type="entry name" value="ZGC:112980"/>
    <property type="match status" value="1"/>
</dbReference>
<feature type="compositionally biased region" description="Polar residues" evidence="1">
    <location>
        <begin position="371"/>
        <end position="393"/>
    </location>
</feature>
<name>A0AAN9E2K4_CROPI</name>
<feature type="region of interest" description="Disordered" evidence="1">
    <location>
        <begin position="539"/>
        <end position="563"/>
    </location>
</feature>
<feature type="compositionally biased region" description="Polar residues" evidence="1">
    <location>
        <begin position="404"/>
        <end position="418"/>
    </location>
</feature>
<protein>
    <submittedName>
        <fullName evidence="2">Uncharacterized protein</fullName>
    </submittedName>
</protein>
<dbReference type="InterPro" id="IPR053234">
    <property type="entry name" value="RPM1_Interactor"/>
</dbReference>
<comment type="caution">
    <text evidence="2">The sequence shown here is derived from an EMBL/GenBank/DDBJ whole genome shotgun (WGS) entry which is preliminary data.</text>
</comment>
<feature type="compositionally biased region" description="Polar residues" evidence="1">
    <location>
        <begin position="550"/>
        <end position="563"/>
    </location>
</feature>
<evidence type="ECO:0000313" key="2">
    <source>
        <dbReference type="EMBL" id="KAK7245293.1"/>
    </source>
</evidence>
<feature type="region of interest" description="Disordered" evidence="1">
    <location>
        <begin position="49"/>
        <end position="75"/>
    </location>
</feature>
<evidence type="ECO:0000256" key="1">
    <source>
        <dbReference type="SAM" id="MobiDB-lite"/>
    </source>
</evidence>
<dbReference type="Proteomes" id="UP001372338">
    <property type="component" value="Unassembled WGS sequence"/>
</dbReference>
<dbReference type="PANTHER" id="PTHR33443:SF30">
    <property type="entry name" value="SARCOSINE DEHYDROGENASE-2C PROTEIN"/>
    <property type="match status" value="1"/>
</dbReference>
<sequence>MEDNALVMVISSYDGEEEENPKCLEKKEGLEEKVVVVDWIKQFLDLSDEEEEQGNEVVVDSEVKKDDEGEAESLSKCSSISIKPLKEEDEEDEDDCVVLDGDPEKNVNSVEKAQAESDEMLVVGEKGQIACRDFPHARHLCSNFPFSSTPHQRHCDKCHCYVCDSLAPCLMWGTGLSTADHCHATDKSQMWKTLRKNLKLAMTAPSLPASTNHVITTHNVRNPPQFNNFLPLNNMHLSANSMLLNQPVSSTSVPPIWSTITSPSLIPQNQAFRPPTTMHTWSSPNSSLLNHVLRPISTIPVPSTVTNLSHSFPRQLLGVRNHAIEKQRVRHGAISVGPQFVGSHMMSNNVCYVGSTLGVNHSTQVSPGFSNNVNASRQGHRYQPTTGFSSNRTHGNDDVLGNRADTQAPRQSNHGQNFNGSYIQRSGAASSYVAQLNRNQHLDKQHHIGSQNEINVQGSRISDNGAPPSYVAHINRNQHLNKQQHIGTRNENAQGNVIRCGITMQNGYQQKPHDVSQSESTRKPVFSAFDSNWAEINSQSISHKQSSRSMNQPSNVKASGTQFSGNTNLSLVDDIKNWLFDDQDFLPVVADAAALASDVKIPSPALSKTDTRMF</sequence>
<gene>
    <name evidence="2" type="ORF">RIF29_40132</name>
</gene>
<dbReference type="EMBL" id="JAYWIO010000008">
    <property type="protein sequence ID" value="KAK7245293.1"/>
    <property type="molecule type" value="Genomic_DNA"/>
</dbReference>
<proteinExistence type="predicted"/>
<dbReference type="AlphaFoldDB" id="A0AAN9E2K4"/>